<dbReference type="Proteomes" id="UP000034668">
    <property type="component" value="Unassembled WGS sequence"/>
</dbReference>
<accession>A0A0F8RYF1</accession>
<evidence type="ECO:0000313" key="1">
    <source>
        <dbReference type="EMBL" id="KKH92513.1"/>
    </source>
</evidence>
<dbReference type="EMBL" id="JJQX01000161">
    <property type="protein sequence ID" value="KKH92513.1"/>
    <property type="molecule type" value="Genomic_DNA"/>
</dbReference>
<dbReference type="RefSeq" id="WP_048049706.1">
    <property type="nucleotide sequence ID" value="NZ_JJQX01000161.1"/>
</dbReference>
<gene>
    <name evidence="1" type="ORF">DU79_10945</name>
</gene>
<dbReference type="PATRIC" id="fig|2209.91.peg.2377"/>
<evidence type="ECO:0000313" key="2">
    <source>
        <dbReference type="Proteomes" id="UP000034668"/>
    </source>
</evidence>
<dbReference type="AlphaFoldDB" id="A0A0F8RYF1"/>
<reference evidence="1 2" key="1">
    <citation type="journal article" date="2015" name="ISME J.">
        <title>Genomic and phenotypic differentiation among Methanosarcina mazei populations from Columbia River sediment.</title>
        <authorList>
            <person name="Youngblut N.D."/>
            <person name="Wirth J.S."/>
            <person name="Henriksen J.R."/>
            <person name="Smith M."/>
            <person name="Simon H."/>
            <person name="Metcalf W.W."/>
            <person name="Whitaker R.J."/>
        </authorList>
    </citation>
    <scope>NUCLEOTIDE SEQUENCE [LARGE SCALE GENOMIC DNA]</scope>
    <source>
        <strain evidence="1 2">1.H.M.2.4</strain>
    </source>
</reference>
<proteinExistence type="predicted"/>
<comment type="caution">
    <text evidence="1">The sequence shown here is derived from an EMBL/GenBank/DDBJ whole genome shotgun (WGS) entry which is preliminary data.</text>
</comment>
<protein>
    <submittedName>
        <fullName evidence="1">Uncharacterized protein</fullName>
    </submittedName>
</protein>
<name>A0A0F8RYF1_METMZ</name>
<organism evidence="1 2">
    <name type="scientific">Methanosarcina mazei</name>
    <name type="common">Methanosarcina frisia</name>
    <dbReference type="NCBI Taxonomy" id="2209"/>
    <lineage>
        <taxon>Archaea</taxon>
        <taxon>Methanobacteriati</taxon>
        <taxon>Methanobacteriota</taxon>
        <taxon>Stenosarchaea group</taxon>
        <taxon>Methanomicrobia</taxon>
        <taxon>Methanosarcinales</taxon>
        <taxon>Methanosarcinaceae</taxon>
        <taxon>Methanosarcina</taxon>
    </lineage>
</organism>
<feature type="non-terminal residue" evidence="1">
    <location>
        <position position="1"/>
    </location>
</feature>
<sequence length="90" mass="10502">GIRDAQESRGLGDVYKRQVVDFNKSNVSVPEDKKDYYFNDTSLQQQREIRKQDANAKWKSIEERMTMETIPAGYTSTRSIGYIYDVPNYP</sequence>